<name>A0A1V4I6H8_9CLOT</name>
<dbReference type="InterPro" id="IPR014729">
    <property type="entry name" value="Rossmann-like_a/b/a_fold"/>
</dbReference>
<proteinExistence type="predicted"/>
<organism evidence="2 3">
    <name type="scientific">Clostridium chromiireducens</name>
    <dbReference type="NCBI Taxonomy" id="225345"/>
    <lineage>
        <taxon>Bacteria</taxon>
        <taxon>Bacillati</taxon>
        <taxon>Bacillota</taxon>
        <taxon>Clostridia</taxon>
        <taxon>Eubacteriales</taxon>
        <taxon>Clostridiaceae</taxon>
        <taxon>Clostridium</taxon>
    </lineage>
</organism>
<dbReference type="AlphaFoldDB" id="A0A1V4I6H8"/>
<dbReference type="RefSeq" id="WP_079442337.1">
    <property type="nucleotide sequence ID" value="NZ_MZGT01000129.1"/>
</dbReference>
<accession>A0A1V4I6H8</accession>
<dbReference type="PANTHER" id="PTHR43196">
    <property type="entry name" value="SULFATE ADENYLYLTRANSFERASE SUBUNIT 2"/>
    <property type="match status" value="1"/>
</dbReference>
<dbReference type="EMBL" id="MZGT01000129">
    <property type="protein sequence ID" value="OPJ55205.1"/>
    <property type="molecule type" value="Genomic_DNA"/>
</dbReference>
<evidence type="ECO:0000259" key="1">
    <source>
        <dbReference type="PROSITE" id="PS51379"/>
    </source>
</evidence>
<keyword evidence="2" id="KW-0560">Oxidoreductase</keyword>
<evidence type="ECO:0000313" key="3">
    <source>
        <dbReference type="Proteomes" id="UP000191056"/>
    </source>
</evidence>
<dbReference type="EC" id="1.8.4.8" evidence="2"/>
<evidence type="ECO:0000313" key="2">
    <source>
        <dbReference type="EMBL" id="OPJ55205.1"/>
    </source>
</evidence>
<reference evidence="2 3" key="1">
    <citation type="submission" date="2017-03" db="EMBL/GenBank/DDBJ databases">
        <title>Genome sequence of Clostridium chromiireducens DSM 23318.</title>
        <authorList>
            <person name="Poehlein A."/>
            <person name="Daniel R."/>
        </authorList>
    </citation>
    <scope>NUCLEOTIDE SEQUENCE [LARGE SCALE GENOMIC DNA]</scope>
    <source>
        <strain evidence="2 3">DSM 23318</strain>
    </source>
</reference>
<dbReference type="InterPro" id="IPR050128">
    <property type="entry name" value="Sulfate_adenylyltrnsfr_sub2"/>
</dbReference>
<dbReference type="InterPro" id="IPR002500">
    <property type="entry name" value="PAPS_reduct_dom"/>
</dbReference>
<dbReference type="Proteomes" id="UP000191056">
    <property type="component" value="Unassembled WGS sequence"/>
</dbReference>
<sequence>MIKYYCKNCRIDTENSECPVCNERTEITSKLYWCNHCNIPTYDEICPECGTKGHYIGTDIRPVFPEERLLLEILLGEPFKFKKSSVWTGSGNRYIIDGVKKNYSQKQLMESNPSIVIEQLEKYKDENSYDKFNEYIDLFIKVNKDRYNYIVTEATNFIINQKKDYNDDHTFVSFSGGKDSTVVSSLVTRALGMPNIIHIFGDTTLEFPATYDYLKRFKAENTKTPILSAKNKEKNFYDMCEVIGPPSRVMRWCCIVFKTGAITKKINAIFKDKDNVLTFYGIRRSESVSRSKYDRVSDSPKITKQNVSSPIIDWSDFDIWLYILTTGIDFNDAYKLGYSRVGCWCCPNNTTWAQYLSQIYMAEQSTKWRTLLIDFAKKVGKPDPEVYVDEGSWKARQGGNGVKYSENIFVSFKPCATENESFNYELNKDITEELYEFFKPFGWINKEMGNARLGQVYILDKIGNPIFRIQGKIGTRELKVTVLKIPLGKAKSLRDIKQRIDCQLTKYQMCLGCLGCESVCKHDAIIVKKTAHENELVLNRVSNTYRIIDEKCKRCGECINHFEGGCYMRKVLITKRGENSGK</sequence>
<dbReference type="OrthoDB" id="9774475at2"/>
<dbReference type="PROSITE" id="PS51379">
    <property type="entry name" value="4FE4S_FER_2"/>
    <property type="match status" value="1"/>
</dbReference>
<dbReference type="STRING" id="225345.CLCHR_47100"/>
<keyword evidence="3" id="KW-1185">Reference proteome</keyword>
<comment type="caution">
    <text evidence="2">The sequence shown here is derived from an EMBL/GenBank/DDBJ whole genome shotgun (WGS) entry which is preliminary data.</text>
</comment>
<dbReference type="SUPFAM" id="SSF54862">
    <property type="entry name" value="4Fe-4S ferredoxins"/>
    <property type="match status" value="1"/>
</dbReference>
<protein>
    <submittedName>
        <fullName evidence="2">Phosphoadenosine phosphosulfate reductase</fullName>
        <ecNumber evidence="2">1.8.4.8</ecNumber>
    </submittedName>
</protein>
<dbReference type="PANTHER" id="PTHR43196:SF2">
    <property type="entry name" value="PHOSPHOADENOSINE PHOSPHOSULFATE REDUCTASE"/>
    <property type="match status" value="1"/>
</dbReference>
<gene>
    <name evidence="2" type="primary">cysH</name>
    <name evidence="2" type="ORF">CLCHR_47100</name>
</gene>
<dbReference type="GO" id="GO:0004604">
    <property type="term" value="F:phosphoadenylyl-sulfate reductase (thioredoxin) activity"/>
    <property type="evidence" value="ECO:0007669"/>
    <property type="project" value="UniProtKB-EC"/>
</dbReference>
<dbReference type="Pfam" id="PF01507">
    <property type="entry name" value="PAPS_reduct"/>
    <property type="match status" value="1"/>
</dbReference>
<dbReference type="InterPro" id="IPR017896">
    <property type="entry name" value="4Fe4S_Fe-S-bd"/>
</dbReference>
<dbReference type="SUPFAM" id="SSF52402">
    <property type="entry name" value="Adenine nucleotide alpha hydrolases-like"/>
    <property type="match status" value="1"/>
</dbReference>
<feature type="domain" description="4Fe-4S ferredoxin-type" evidence="1">
    <location>
        <begin position="501"/>
        <end position="530"/>
    </location>
</feature>
<dbReference type="Gene3D" id="3.40.50.620">
    <property type="entry name" value="HUPs"/>
    <property type="match status" value="1"/>
</dbReference>